<organism evidence="2">
    <name type="scientific">Magallana gigas</name>
    <name type="common">Pacific oyster</name>
    <name type="synonym">Crassostrea gigas</name>
    <dbReference type="NCBI Taxonomy" id="29159"/>
    <lineage>
        <taxon>Eukaryota</taxon>
        <taxon>Metazoa</taxon>
        <taxon>Spiralia</taxon>
        <taxon>Lophotrochozoa</taxon>
        <taxon>Mollusca</taxon>
        <taxon>Bivalvia</taxon>
        <taxon>Autobranchia</taxon>
        <taxon>Pteriomorphia</taxon>
        <taxon>Ostreida</taxon>
        <taxon>Ostreoidea</taxon>
        <taxon>Ostreidae</taxon>
        <taxon>Magallana</taxon>
    </lineage>
</organism>
<feature type="compositionally biased region" description="Basic and acidic residues" evidence="1">
    <location>
        <begin position="107"/>
        <end position="118"/>
    </location>
</feature>
<gene>
    <name evidence="2" type="ORF">CGI_10015977</name>
</gene>
<reference evidence="2" key="1">
    <citation type="journal article" date="2012" name="Nature">
        <title>The oyster genome reveals stress adaptation and complexity of shell formation.</title>
        <authorList>
            <person name="Zhang G."/>
            <person name="Fang X."/>
            <person name="Guo X."/>
            <person name="Li L."/>
            <person name="Luo R."/>
            <person name="Xu F."/>
            <person name="Yang P."/>
            <person name="Zhang L."/>
            <person name="Wang X."/>
            <person name="Qi H."/>
            <person name="Xiong Z."/>
            <person name="Que H."/>
            <person name="Xie Y."/>
            <person name="Holland P.W."/>
            <person name="Paps J."/>
            <person name="Zhu Y."/>
            <person name="Wu F."/>
            <person name="Chen Y."/>
            <person name="Wang J."/>
            <person name="Peng C."/>
            <person name="Meng J."/>
            <person name="Yang L."/>
            <person name="Liu J."/>
            <person name="Wen B."/>
            <person name="Zhang N."/>
            <person name="Huang Z."/>
            <person name="Zhu Q."/>
            <person name="Feng Y."/>
            <person name="Mount A."/>
            <person name="Hedgecock D."/>
            <person name="Xu Z."/>
            <person name="Liu Y."/>
            <person name="Domazet-Loso T."/>
            <person name="Du Y."/>
            <person name="Sun X."/>
            <person name="Zhang S."/>
            <person name="Liu B."/>
            <person name="Cheng P."/>
            <person name="Jiang X."/>
            <person name="Li J."/>
            <person name="Fan D."/>
            <person name="Wang W."/>
            <person name="Fu W."/>
            <person name="Wang T."/>
            <person name="Wang B."/>
            <person name="Zhang J."/>
            <person name="Peng Z."/>
            <person name="Li Y."/>
            <person name="Li N."/>
            <person name="Wang J."/>
            <person name="Chen M."/>
            <person name="He Y."/>
            <person name="Tan F."/>
            <person name="Song X."/>
            <person name="Zheng Q."/>
            <person name="Huang R."/>
            <person name="Yang H."/>
            <person name="Du X."/>
            <person name="Chen L."/>
            <person name="Yang M."/>
            <person name="Gaffney P.M."/>
            <person name="Wang S."/>
            <person name="Luo L."/>
            <person name="She Z."/>
            <person name="Ming Y."/>
            <person name="Huang W."/>
            <person name="Zhang S."/>
            <person name="Huang B."/>
            <person name="Zhang Y."/>
            <person name="Qu T."/>
            <person name="Ni P."/>
            <person name="Miao G."/>
            <person name="Wang J."/>
            <person name="Wang Q."/>
            <person name="Steinberg C.E."/>
            <person name="Wang H."/>
            <person name="Li N."/>
            <person name="Qian L."/>
            <person name="Zhang G."/>
            <person name="Li Y."/>
            <person name="Yang H."/>
            <person name="Liu X."/>
            <person name="Wang J."/>
            <person name="Yin Y."/>
            <person name="Wang J."/>
        </authorList>
    </citation>
    <scope>NUCLEOTIDE SEQUENCE [LARGE SCALE GENOMIC DNA]</scope>
    <source>
        <strain evidence="2">05x7-T-G4-1.051#20</strain>
    </source>
</reference>
<feature type="region of interest" description="Disordered" evidence="1">
    <location>
        <begin position="50"/>
        <end position="118"/>
    </location>
</feature>
<accession>K1QNW7</accession>
<proteinExistence type="predicted"/>
<protein>
    <submittedName>
        <fullName evidence="2">Uncharacterized protein</fullName>
    </submittedName>
</protein>
<name>K1QNW7_MAGGI</name>
<dbReference type="AlphaFoldDB" id="K1QNW7"/>
<dbReference type="HOGENOM" id="CLU_2075426_0_0_1"/>
<evidence type="ECO:0000256" key="1">
    <source>
        <dbReference type="SAM" id="MobiDB-lite"/>
    </source>
</evidence>
<sequence length="118" mass="13028">MMYVLEYLIYHLKPYGINTVTKIEMDSESKTAANVNVEKTLTAKEKTLKSETAKPVSTTVKKTEAPKILSTLKPTPQPVRKTSPTPTPTPMAEVKMEQKKTVAPKLDIPKPGEEKGTS</sequence>
<dbReference type="InParanoid" id="K1QNW7"/>
<evidence type="ECO:0000313" key="2">
    <source>
        <dbReference type="EMBL" id="EKC35578.1"/>
    </source>
</evidence>
<dbReference type="EMBL" id="JH818615">
    <property type="protein sequence ID" value="EKC35578.1"/>
    <property type="molecule type" value="Genomic_DNA"/>
</dbReference>